<dbReference type="Proteomes" id="UP000829196">
    <property type="component" value="Unassembled WGS sequence"/>
</dbReference>
<protein>
    <submittedName>
        <fullName evidence="1">Uncharacterized protein</fullName>
    </submittedName>
</protein>
<name>A0A8T3BRD4_DENNO</name>
<evidence type="ECO:0000313" key="1">
    <source>
        <dbReference type="EMBL" id="KAI0515953.1"/>
    </source>
</evidence>
<comment type="caution">
    <text evidence="1">The sequence shown here is derived from an EMBL/GenBank/DDBJ whole genome shotgun (WGS) entry which is preliminary data.</text>
</comment>
<accession>A0A8T3BRD4</accession>
<gene>
    <name evidence="1" type="ORF">KFK09_008624</name>
</gene>
<sequence length="50" mass="5646">MPQGFIQPWRAYDGEKTLFTIVPLSQVNNEFTVILDHMPSKRNGNRGGNA</sequence>
<reference evidence="1" key="1">
    <citation type="journal article" date="2022" name="Front. Genet.">
        <title>Chromosome-Scale Assembly of the Dendrobium nobile Genome Provides Insights Into the Molecular Mechanism of the Biosynthesis of the Medicinal Active Ingredient of Dendrobium.</title>
        <authorList>
            <person name="Xu Q."/>
            <person name="Niu S.-C."/>
            <person name="Li K.-L."/>
            <person name="Zheng P.-J."/>
            <person name="Zhang X.-J."/>
            <person name="Jia Y."/>
            <person name="Liu Y."/>
            <person name="Niu Y.-X."/>
            <person name="Yu L.-H."/>
            <person name="Chen D.-F."/>
            <person name="Zhang G.-Q."/>
        </authorList>
    </citation>
    <scope>NUCLEOTIDE SEQUENCE</scope>
    <source>
        <tissue evidence="1">Leaf</tissue>
    </source>
</reference>
<evidence type="ECO:0000313" key="2">
    <source>
        <dbReference type="Proteomes" id="UP000829196"/>
    </source>
</evidence>
<proteinExistence type="predicted"/>
<dbReference type="AlphaFoldDB" id="A0A8T3BRD4"/>
<keyword evidence="2" id="KW-1185">Reference proteome</keyword>
<dbReference type="OrthoDB" id="693496at2759"/>
<dbReference type="EMBL" id="JAGYWB010000007">
    <property type="protein sequence ID" value="KAI0515953.1"/>
    <property type="molecule type" value="Genomic_DNA"/>
</dbReference>
<organism evidence="1 2">
    <name type="scientific">Dendrobium nobile</name>
    <name type="common">Orchid</name>
    <dbReference type="NCBI Taxonomy" id="94219"/>
    <lineage>
        <taxon>Eukaryota</taxon>
        <taxon>Viridiplantae</taxon>
        <taxon>Streptophyta</taxon>
        <taxon>Embryophyta</taxon>
        <taxon>Tracheophyta</taxon>
        <taxon>Spermatophyta</taxon>
        <taxon>Magnoliopsida</taxon>
        <taxon>Liliopsida</taxon>
        <taxon>Asparagales</taxon>
        <taxon>Orchidaceae</taxon>
        <taxon>Epidendroideae</taxon>
        <taxon>Malaxideae</taxon>
        <taxon>Dendrobiinae</taxon>
        <taxon>Dendrobium</taxon>
    </lineage>
</organism>